<accession>A0A1F8F9Q8</accession>
<protein>
    <submittedName>
        <fullName evidence="1">Uncharacterized protein</fullName>
    </submittedName>
</protein>
<dbReference type="Proteomes" id="UP000177167">
    <property type="component" value="Unassembled WGS sequence"/>
</dbReference>
<evidence type="ECO:0000313" key="1">
    <source>
        <dbReference type="EMBL" id="OGN09885.1"/>
    </source>
</evidence>
<dbReference type="EMBL" id="MGJP01000023">
    <property type="protein sequence ID" value="OGN09885.1"/>
    <property type="molecule type" value="Genomic_DNA"/>
</dbReference>
<comment type="caution">
    <text evidence="1">The sequence shown here is derived from an EMBL/GenBank/DDBJ whole genome shotgun (WGS) entry which is preliminary data.</text>
</comment>
<evidence type="ECO:0000313" key="2">
    <source>
        <dbReference type="Proteomes" id="UP000177167"/>
    </source>
</evidence>
<reference evidence="1 2" key="1">
    <citation type="journal article" date="2016" name="Nat. Commun.">
        <title>Thousands of microbial genomes shed light on interconnected biogeochemical processes in an aquifer system.</title>
        <authorList>
            <person name="Anantharaman K."/>
            <person name="Brown C.T."/>
            <person name="Hug L.A."/>
            <person name="Sharon I."/>
            <person name="Castelle C.J."/>
            <person name="Probst A.J."/>
            <person name="Thomas B.C."/>
            <person name="Singh A."/>
            <person name="Wilkins M.J."/>
            <person name="Karaoz U."/>
            <person name="Brodie E.L."/>
            <person name="Williams K.H."/>
            <person name="Hubbard S.S."/>
            <person name="Banfield J.F."/>
        </authorList>
    </citation>
    <scope>NUCLEOTIDE SEQUENCE [LARGE SCALE GENOMIC DNA]</scope>
</reference>
<gene>
    <name evidence="1" type="ORF">A3J46_03915</name>
</gene>
<name>A0A1F8F9Q8_9BACT</name>
<sequence>MVLKNMARTPKSNRAVKPIRPNEVGKLRENGIPDAAFEAFNELITKNFTGSSAIIKTKDVVKLMIEKGLNQNDIYDNGWLDVENVYRAAGWNVVYDKPGYNEAYDAYFEFKRRSRAD</sequence>
<organism evidence="1 2">
    <name type="scientific">Candidatus Yanofskybacteria bacterium RIFCSPHIGHO2_02_FULL_41_11</name>
    <dbReference type="NCBI Taxonomy" id="1802675"/>
    <lineage>
        <taxon>Bacteria</taxon>
        <taxon>Candidatus Yanofskyibacteriota</taxon>
    </lineage>
</organism>
<proteinExistence type="predicted"/>
<dbReference type="AlphaFoldDB" id="A0A1F8F9Q8"/>